<feature type="region of interest" description="Disordered" evidence="1">
    <location>
        <begin position="934"/>
        <end position="953"/>
    </location>
</feature>
<feature type="region of interest" description="Disordered" evidence="1">
    <location>
        <begin position="969"/>
        <end position="1018"/>
    </location>
</feature>
<feature type="compositionally biased region" description="Low complexity" evidence="1">
    <location>
        <begin position="980"/>
        <end position="993"/>
    </location>
</feature>
<organism evidence="2 3">
    <name type="scientific">Prorocentrum cordatum</name>
    <dbReference type="NCBI Taxonomy" id="2364126"/>
    <lineage>
        <taxon>Eukaryota</taxon>
        <taxon>Sar</taxon>
        <taxon>Alveolata</taxon>
        <taxon>Dinophyceae</taxon>
        <taxon>Prorocentrales</taxon>
        <taxon>Prorocentraceae</taxon>
        <taxon>Prorocentrum</taxon>
    </lineage>
</organism>
<feature type="region of interest" description="Disordered" evidence="1">
    <location>
        <begin position="581"/>
        <end position="626"/>
    </location>
</feature>
<feature type="compositionally biased region" description="Gly residues" evidence="1">
    <location>
        <begin position="994"/>
        <end position="1003"/>
    </location>
</feature>
<dbReference type="Proteomes" id="UP001189429">
    <property type="component" value="Unassembled WGS sequence"/>
</dbReference>
<name>A0ABN9Q601_9DINO</name>
<feature type="region of interest" description="Disordered" evidence="1">
    <location>
        <begin position="703"/>
        <end position="776"/>
    </location>
</feature>
<feature type="compositionally biased region" description="Pro residues" evidence="1">
    <location>
        <begin position="708"/>
        <end position="722"/>
    </location>
</feature>
<feature type="compositionally biased region" description="Pro residues" evidence="1">
    <location>
        <begin position="734"/>
        <end position="752"/>
    </location>
</feature>
<proteinExistence type="predicted"/>
<gene>
    <name evidence="2" type="ORF">PCOR1329_LOCUS8136</name>
</gene>
<feature type="compositionally biased region" description="Low complexity" evidence="1">
    <location>
        <begin position="934"/>
        <end position="944"/>
    </location>
</feature>
<feature type="compositionally biased region" description="Low complexity" evidence="1">
    <location>
        <begin position="597"/>
        <end position="617"/>
    </location>
</feature>
<dbReference type="EMBL" id="CAUYUJ010002225">
    <property type="protein sequence ID" value="CAK0799796.1"/>
    <property type="molecule type" value="Genomic_DNA"/>
</dbReference>
<protein>
    <submittedName>
        <fullName evidence="2">Uncharacterized protein</fullName>
    </submittedName>
</protein>
<accession>A0ABN9Q601</accession>
<evidence type="ECO:0000256" key="1">
    <source>
        <dbReference type="SAM" id="MobiDB-lite"/>
    </source>
</evidence>
<evidence type="ECO:0000313" key="2">
    <source>
        <dbReference type="EMBL" id="CAK0799796.1"/>
    </source>
</evidence>
<sequence length="1018" mass="108134">MVEVNPWRFGRNAAVAAPTGPPASAGSYLQRSDLEAAERRTQEVLKRQMEDATKALQTMVATSLSDISIEIAWQLEPRAQHIEKHAQDIARLSASSEQLVSENERMADHTRERQSTRAHVGSLGRSAGLNMLRLADWDRPADPQLFVISCHRPCTPAAVFLGLAPWLEAAKVKPEQVTINEKEPSKRCYMYVPGAADGRARAFQLAAHLKCDSGRWPELAIRTVEGTDEKLYVNPDKNPRSIIQEVQTKKLLALCRETMPGDWWMQRTAGVAHAGTTPRGPDLPSKLFWSPATRNDLKLDAANLPNRSTFKYKLYFSGTGETGRANFGEPSCRQLISNSHKMTEVVAPAPTHIDRHKNQMTDVDRVFISSPPQYAREMQIVANLRCDAQELAQWHVSGRAILELKIEPRAEPRKLRQSTPACIFNADFYRQQLATRVDACDLDGLSAVHQWACVKRQMAIASESARNLATRTPIGRNTAEGVESRCMAPRAIARAVWRCGRWLAKWLVERTAAGAARLLLGGAAVAPRDAAARCGQAKAHLRAGHPAAGTPSAPTPCAGAAGLQAPGVPCARDGWPAAEGPCPRRLRAAPGTWLPDGGAAARTAARAGAAPSAPAAAGDGGPRGLSEAITCAAPEASARGPARASGLLTWPLQAPDLARHGPPLESKVSELALAVRKAGTPTTEHERPDLGHRTAAAELPSALRAPPGLMPPPGPPWEPCPRPDVRSIPSPQMAVPPQPSGLPPPPSLPPPDVHSTPSPRSDGGRASAPDTSQAARGNPREILWCGDSAAAQAAALRVRGGCAAFLGGRKHGTFHSAPKFARWLFRQERGVDVLPSAVLVAGWREAKPCICAVEAAATGETAGLRQDAQRRLREASEEVLPTAQVHVAVSTVIVLVDDARQVRRAARLTQSKCAQLKVLVAATPDELPALLDAAAGAPGETPPALSEGAADRSRQWACHPATLDLVGRRRPASLRGAQGPPGTVGVGARAVGGPLAGSRGGAPGSSRGDPSARAVASS</sequence>
<comment type="caution">
    <text evidence="2">The sequence shown here is derived from an EMBL/GenBank/DDBJ whole genome shotgun (WGS) entry which is preliminary data.</text>
</comment>
<keyword evidence="3" id="KW-1185">Reference proteome</keyword>
<reference evidence="2" key="1">
    <citation type="submission" date="2023-10" db="EMBL/GenBank/DDBJ databases">
        <authorList>
            <person name="Chen Y."/>
            <person name="Shah S."/>
            <person name="Dougan E. K."/>
            <person name="Thang M."/>
            <person name="Chan C."/>
        </authorList>
    </citation>
    <scope>NUCLEOTIDE SEQUENCE [LARGE SCALE GENOMIC DNA]</scope>
</reference>
<evidence type="ECO:0000313" key="3">
    <source>
        <dbReference type="Proteomes" id="UP001189429"/>
    </source>
</evidence>